<feature type="binding site" evidence="1">
    <location>
        <position position="36"/>
    </location>
    <ligand>
        <name>substrate</name>
    </ligand>
</feature>
<feature type="domain" description="AB hydrolase-1" evidence="2">
    <location>
        <begin position="30"/>
        <end position="160"/>
    </location>
</feature>
<dbReference type="SUPFAM" id="SSF53474">
    <property type="entry name" value="alpha/beta-Hydrolases"/>
    <property type="match status" value="1"/>
</dbReference>
<reference evidence="3" key="1">
    <citation type="journal article" date="2009" name="Biochem. Biophys. Res. Commun.">
        <title>Isolation and biochemical characterization of two lipases from a metagenomic library of China Holstein cow rumen.</title>
        <authorList>
            <person name="Liu K."/>
            <person name="Wang J."/>
            <person name="Bu D."/>
            <person name="Zhao S."/>
            <person name="McSweeney C."/>
            <person name="Yu P."/>
            <person name="Li D."/>
        </authorList>
    </citation>
    <scope>NUCLEOTIDE SEQUENCE</scope>
</reference>
<dbReference type="InterPro" id="IPR012354">
    <property type="entry name" value="Esterase_lipase"/>
</dbReference>
<accession>C0K085</accession>
<feature type="binding site" evidence="1">
    <location>
        <position position="108"/>
    </location>
    <ligand>
        <name>substrate</name>
    </ligand>
</feature>
<dbReference type="GO" id="GO:0052689">
    <property type="term" value="F:carboxylic ester hydrolase activity"/>
    <property type="evidence" value="ECO:0007669"/>
    <property type="project" value="InterPro"/>
</dbReference>
<evidence type="ECO:0000259" key="2">
    <source>
        <dbReference type="Pfam" id="PF12697"/>
    </source>
</evidence>
<dbReference type="AlphaFoldDB" id="C0K085"/>
<dbReference type="Pfam" id="PF12697">
    <property type="entry name" value="Abhydrolase_6"/>
    <property type="match status" value="1"/>
</dbReference>
<evidence type="ECO:0000313" key="3">
    <source>
        <dbReference type="EMBL" id="ACM91115.1"/>
    </source>
</evidence>
<evidence type="ECO:0000256" key="1">
    <source>
        <dbReference type="PIRSR" id="PIRSR017388-2"/>
    </source>
</evidence>
<dbReference type="InterPro" id="IPR029058">
    <property type="entry name" value="AB_hydrolase_fold"/>
</dbReference>
<protein>
    <submittedName>
        <fullName evidence="3">Lipase</fullName>
    </submittedName>
</protein>
<name>C0K085_9BACT</name>
<dbReference type="Gene3D" id="3.40.50.1820">
    <property type="entry name" value="alpha/beta hydrolase"/>
    <property type="match status" value="1"/>
</dbReference>
<sequence>MSQSTATRYRGAEPFLLRDHYPAAGGDYGVLLVHGFTGSPAEMGAGGQLPWRGHARGYTVLAPRLCGHGTNEREMRLTAWPHWYSAVEDGYHLLRGLCRKVAAVGLSMGGLLVLKLAAEYPVDKVVSLSAPIYLADRRLPLLPAYRLFRRYIPKKRKRYDVDPIYTVGYDRMPLDCLTSLLELIKHVENLLPVITAPALVIQSQPEHTVRPESARHIYIRVRSVH</sequence>
<dbReference type="EMBL" id="FJ529694">
    <property type="protein sequence ID" value="ACM91115.1"/>
    <property type="molecule type" value="Genomic_DNA"/>
</dbReference>
<organism evidence="3">
    <name type="scientific">uncultured bacterium Rlip2</name>
    <dbReference type="NCBI Taxonomy" id="581115"/>
    <lineage>
        <taxon>Bacteria</taxon>
        <taxon>environmental samples</taxon>
    </lineage>
</organism>
<dbReference type="PIRSF" id="PIRSF017388">
    <property type="entry name" value="Esterase_lipase"/>
    <property type="match status" value="1"/>
</dbReference>
<proteinExistence type="predicted"/>
<dbReference type="ESTHER" id="9bact-c0k085">
    <property type="family name" value="CarbLipBact_2"/>
</dbReference>
<dbReference type="InterPro" id="IPR000073">
    <property type="entry name" value="AB_hydrolase_1"/>
</dbReference>